<reference evidence="2" key="1">
    <citation type="submission" date="2021-01" db="EMBL/GenBank/DDBJ databases">
        <title>A chromosome-scale assembly of European eel, Anguilla anguilla.</title>
        <authorList>
            <person name="Henkel C."/>
            <person name="Jong-Raadsen S.A."/>
            <person name="Dufour S."/>
            <person name="Weltzien F.-A."/>
            <person name="Palstra A.P."/>
            <person name="Pelster B."/>
            <person name="Spaink H.P."/>
            <person name="Van Den Thillart G.E."/>
            <person name="Jansen H."/>
            <person name="Zahm M."/>
            <person name="Klopp C."/>
            <person name="Cedric C."/>
            <person name="Louis A."/>
            <person name="Berthelot C."/>
            <person name="Parey E."/>
            <person name="Roest Crollius H."/>
            <person name="Montfort J."/>
            <person name="Robinson-Rechavi M."/>
            <person name="Bucao C."/>
            <person name="Bouchez O."/>
            <person name="Gislard M."/>
            <person name="Lluch J."/>
            <person name="Milhes M."/>
            <person name="Lampietro C."/>
            <person name="Lopez Roques C."/>
            <person name="Donnadieu C."/>
            <person name="Braasch I."/>
            <person name="Desvignes T."/>
            <person name="Postlethwait J."/>
            <person name="Bobe J."/>
            <person name="Guiguen Y."/>
            <person name="Dirks R."/>
        </authorList>
    </citation>
    <scope>NUCLEOTIDE SEQUENCE</scope>
    <source>
        <strain evidence="2">Tag_6206</strain>
        <tissue evidence="2">Liver</tissue>
    </source>
</reference>
<gene>
    <name evidence="2" type="ORF">ANANG_G00000250</name>
</gene>
<feature type="region of interest" description="Disordered" evidence="1">
    <location>
        <begin position="1"/>
        <end position="82"/>
    </location>
</feature>
<comment type="caution">
    <text evidence="2">The sequence shown here is derived from an EMBL/GenBank/DDBJ whole genome shotgun (WGS) entry which is preliminary data.</text>
</comment>
<evidence type="ECO:0000313" key="3">
    <source>
        <dbReference type="Proteomes" id="UP001044222"/>
    </source>
</evidence>
<proteinExistence type="predicted"/>
<dbReference type="Proteomes" id="UP001044222">
    <property type="component" value="Unassembled WGS sequence"/>
</dbReference>
<organism evidence="2 3">
    <name type="scientific">Anguilla anguilla</name>
    <name type="common">European freshwater eel</name>
    <name type="synonym">Muraena anguilla</name>
    <dbReference type="NCBI Taxonomy" id="7936"/>
    <lineage>
        <taxon>Eukaryota</taxon>
        <taxon>Metazoa</taxon>
        <taxon>Chordata</taxon>
        <taxon>Craniata</taxon>
        <taxon>Vertebrata</taxon>
        <taxon>Euteleostomi</taxon>
        <taxon>Actinopterygii</taxon>
        <taxon>Neopterygii</taxon>
        <taxon>Teleostei</taxon>
        <taxon>Anguilliformes</taxon>
        <taxon>Anguillidae</taxon>
        <taxon>Anguilla</taxon>
    </lineage>
</organism>
<evidence type="ECO:0000256" key="1">
    <source>
        <dbReference type="SAM" id="MobiDB-lite"/>
    </source>
</evidence>
<protein>
    <submittedName>
        <fullName evidence="2">Uncharacterized protein</fullName>
    </submittedName>
</protein>
<accession>A0A9D3MVV4</accession>
<dbReference type="AlphaFoldDB" id="A0A9D3MVV4"/>
<name>A0A9D3MVV4_ANGAN</name>
<keyword evidence="3" id="KW-1185">Reference proteome</keyword>
<sequence length="82" mass="9263">MCCVRQRAREDRQHSAAGETVPGKRRLSIQTFSDRTPRTRKRCSTPPFRNQPPRVRKTSSTPASGSHAPVLPPDQLCQLPRL</sequence>
<evidence type="ECO:0000313" key="2">
    <source>
        <dbReference type="EMBL" id="KAG5855782.1"/>
    </source>
</evidence>
<dbReference type="EMBL" id="JAFIRN010000001">
    <property type="protein sequence ID" value="KAG5855782.1"/>
    <property type="molecule type" value="Genomic_DNA"/>
</dbReference>